<comment type="caution">
    <text evidence="11">Lacks conserved residue(s) required for the propagation of feature annotation.</text>
</comment>
<feature type="transmembrane region" description="Helical" evidence="11">
    <location>
        <begin position="58"/>
        <end position="79"/>
    </location>
</feature>
<dbReference type="InterPro" id="IPR047817">
    <property type="entry name" value="ABC2_TM_bact-type"/>
</dbReference>
<keyword evidence="5" id="KW-0762">Sugar transport</keyword>
<keyword evidence="9" id="KW-0625">Polysaccharide transport</keyword>
<dbReference type="Proteomes" id="UP000549457">
    <property type="component" value="Unassembled WGS sequence"/>
</dbReference>
<evidence type="ECO:0000256" key="1">
    <source>
        <dbReference type="ARBA" id="ARBA00004651"/>
    </source>
</evidence>
<gene>
    <name evidence="14" type="ORF">HNP73_004393</name>
</gene>
<feature type="transmembrane region" description="Helical" evidence="11">
    <location>
        <begin position="255"/>
        <end position="274"/>
    </location>
</feature>
<feature type="transmembrane region" description="Helical" evidence="11">
    <location>
        <begin position="170"/>
        <end position="194"/>
    </location>
</feature>
<organism evidence="14 15">
    <name type="scientific">Amaricoccus macauensis</name>
    <dbReference type="NCBI Taxonomy" id="57001"/>
    <lineage>
        <taxon>Bacteria</taxon>
        <taxon>Pseudomonadati</taxon>
        <taxon>Pseudomonadota</taxon>
        <taxon>Alphaproteobacteria</taxon>
        <taxon>Rhodobacterales</taxon>
        <taxon>Paracoccaceae</taxon>
        <taxon>Amaricoccus</taxon>
    </lineage>
</organism>
<evidence type="ECO:0000256" key="11">
    <source>
        <dbReference type="RuleBase" id="RU361157"/>
    </source>
</evidence>
<evidence type="ECO:0000256" key="5">
    <source>
        <dbReference type="ARBA" id="ARBA00022597"/>
    </source>
</evidence>
<dbReference type="InterPro" id="IPR000412">
    <property type="entry name" value="ABC_2_transport"/>
</dbReference>
<keyword evidence="3 11" id="KW-0813">Transport</keyword>
<dbReference type="GO" id="GO:0043190">
    <property type="term" value="C:ATP-binding cassette (ABC) transporter complex"/>
    <property type="evidence" value="ECO:0007669"/>
    <property type="project" value="InterPro"/>
</dbReference>
<dbReference type="PANTHER" id="PTHR30413">
    <property type="entry name" value="INNER MEMBRANE TRANSPORT PERMEASE"/>
    <property type="match status" value="1"/>
</dbReference>
<evidence type="ECO:0000256" key="7">
    <source>
        <dbReference type="ARBA" id="ARBA00022903"/>
    </source>
</evidence>
<dbReference type="InterPro" id="IPR013525">
    <property type="entry name" value="ABC2_TM"/>
</dbReference>
<dbReference type="Pfam" id="PF01061">
    <property type="entry name" value="ABC2_membrane"/>
    <property type="match status" value="1"/>
</dbReference>
<dbReference type="GO" id="GO:0015920">
    <property type="term" value="P:lipopolysaccharide transport"/>
    <property type="evidence" value="ECO:0007669"/>
    <property type="project" value="TreeGrafter"/>
</dbReference>
<feature type="domain" description="ABC transmembrane type-2" evidence="13">
    <location>
        <begin position="56"/>
        <end position="277"/>
    </location>
</feature>
<feature type="transmembrane region" description="Helical" evidence="11">
    <location>
        <begin position="136"/>
        <end position="158"/>
    </location>
</feature>
<evidence type="ECO:0000259" key="13">
    <source>
        <dbReference type="PROSITE" id="PS51012"/>
    </source>
</evidence>
<proteinExistence type="inferred from homology"/>
<keyword evidence="15" id="KW-1185">Reference proteome</keyword>
<keyword evidence="4 11" id="KW-1003">Cell membrane</keyword>
<evidence type="ECO:0000256" key="6">
    <source>
        <dbReference type="ARBA" id="ARBA00022692"/>
    </source>
</evidence>
<keyword evidence="10 11" id="KW-0472">Membrane</keyword>
<dbReference type="AlphaFoldDB" id="A0A840SYZ2"/>
<keyword evidence="7" id="KW-0972">Capsule biogenesis/degradation</keyword>
<evidence type="ECO:0000256" key="10">
    <source>
        <dbReference type="ARBA" id="ARBA00023136"/>
    </source>
</evidence>
<keyword evidence="6 11" id="KW-0812">Transmembrane</keyword>
<comment type="caution">
    <text evidence="14">The sequence shown here is derived from an EMBL/GenBank/DDBJ whole genome shotgun (WGS) entry which is preliminary data.</text>
</comment>
<dbReference type="PROSITE" id="PS51012">
    <property type="entry name" value="ABC_TM2"/>
    <property type="match status" value="1"/>
</dbReference>
<dbReference type="EMBL" id="JACHFM010000007">
    <property type="protein sequence ID" value="MBB5224423.1"/>
    <property type="molecule type" value="Genomic_DNA"/>
</dbReference>
<reference evidence="14 15" key="1">
    <citation type="submission" date="2020-08" db="EMBL/GenBank/DDBJ databases">
        <title>Genomic Encyclopedia of Type Strains, Phase IV (KMG-IV): sequencing the most valuable type-strain genomes for metagenomic binning, comparative biology and taxonomic classification.</title>
        <authorList>
            <person name="Goeker M."/>
        </authorList>
    </citation>
    <scope>NUCLEOTIDE SEQUENCE [LARGE SCALE GENOMIC DNA]</scope>
    <source>
        <strain evidence="14 15">DSM 101730</strain>
    </source>
</reference>
<comment type="similarity">
    <text evidence="2 11">Belongs to the ABC-2 integral membrane protein family.</text>
</comment>
<feature type="region of interest" description="Disordered" evidence="12">
    <location>
        <begin position="1"/>
        <end position="27"/>
    </location>
</feature>
<evidence type="ECO:0000256" key="8">
    <source>
        <dbReference type="ARBA" id="ARBA00022989"/>
    </source>
</evidence>
<dbReference type="PANTHER" id="PTHR30413:SF10">
    <property type="entry name" value="CAPSULE POLYSACCHARIDE EXPORT INNER-MEMBRANE PROTEIN CTRC"/>
    <property type="match status" value="1"/>
</dbReference>
<dbReference type="GO" id="GO:0140359">
    <property type="term" value="F:ABC-type transporter activity"/>
    <property type="evidence" value="ECO:0007669"/>
    <property type="project" value="InterPro"/>
</dbReference>
<feature type="transmembrane region" description="Helical" evidence="11">
    <location>
        <begin position="91"/>
        <end position="116"/>
    </location>
</feature>
<evidence type="ECO:0000256" key="3">
    <source>
        <dbReference type="ARBA" id="ARBA00022448"/>
    </source>
</evidence>
<evidence type="ECO:0000256" key="4">
    <source>
        <dbReference type="ARBA" id="ARBA00022475"/>
    </source>
</evidence>
<evidence type="ECO:0000256" key="9">
    <source>
        <dbReference type="ARBA" id="ARBA00023047"/>
    </source>
</evidence>
<evidence type="ECO:0000313" key="14">
    <source>
        <dbReference type="EMBL" id="MBB5224423.1"/>
    </source>
</evidence>
<evidence type="ECO:0000313" key="15">
    <source>
        <dbReference type="Proteomes" id="UP000549457"/>
    </source>
</evidence>
<comment type="subcellular location">
    <subcellularLocation>
        <location evidence="11">Cell inner membrane</location>
        <topology evidence="11">Multi-pass membrane protein</topology>
    </subcellularLocation>
    <subcellularLocation>
        <location evidence="1">Cell membrane</location>
        <topology evidence="1">Multi-pass membrane protein</topology>
    </subcellularLocation>
</comment>
<dbReference type="PRINTS" id="PR00164">
    <property type="entry name" value="ABC2TRNSPORT"/>
</dbReference>
<name>A0A840SYZ2_9RHOB</name>
<sequence>MARMPADGSLSMDAPAGPGRIDPGGGDRGPVTFQRLRVLFAMVVRETGTKFGRSYGGYLWAIAEPLGGILMLTLVFSFALRRPPMGDNFALFYATGVIPFMLFNNVSHSVAAAVASNRGLLRYPVVTPLDTVFSKFILDFLTMFMVAVLLYVGLILFFGLEVNFDAGSAALAFVLAGFLGLGLGTLNCVLFGFFPTWRNVWNVLTRPLFLMSGMFYTFQSLPMAAQDVLWWNPLIHVVGLMRAGFYGSYEAEYASPLYVLGVSGILFVIGAYLLRRHASVLIEG</sequence>
<evidence type="ECO:0000256" key="2">
    <source>
        <dbReference type="ARBA" id="ARBA00007783"/>
    </source>
</evidence>
<protein>
    <recommendedName>
        <fullName evidence="11">Transport permease protein</fullName>
    </recommendedName>
</protein>
<accession>A0A840SYZ2</accession>
<evidence type="ECO:0000256" key="12">
    <source>
        <dbReference type="SAM" id="MobiDB-lite"/>
    </source>
</evidence>
<dbReference type="GO" id="GO:0015774">
    <property type="term" value="P:polysaccharide transport"/>
    <property type="evidence" value="ECO:0007669"/>
    <property type="project" value="UniProtKB-KW"/>
</dbReference>
<keyword evidence="8 11" id="KW-1133">Transmembrane helix</keyword>